<reference evidence="4 5" key="1">
    <citation type="submission" date="2020-03" db="EMBL/GenBank/DDBJ databases">
        <title>Draft genome of Streptomyces sp. ventii, isolated from the Axial Seamount in the Pacific Ocean, and resequencing of the two type strains Streptomyces lonarensis strain NCL 716 and Streptomyces bohaiensis strain 11A07.</title>
        <authorList>
            <person name="Loughran R.M."/>
            <person name="Pfannmuller K.M."/>
            <person name="Wasson B.J."/>
            <person name="Deadmond M.C."/>
            <person name="Paddock B.E."/>
            <person name="Koyack M.J."/>
            <person name="Gallegos D.A."/>
            <person name="Mitchell E.A."/>
            <person name="Ushijima B."/>
            <person name="Saw J.H."/>
            <person name="Mcphail K.L."/>
            <person name="Videau P."/>
        </authorList>
    </citation>
    <scope>NUCLEOTIDE SEQUENCE [LARGE SCALE GENOMIC DNA]</scope>
    <source>
        <strain evidence="4 5">NCL716</strain>
    </source>
</reference>
<dbReference type="RefSeq" id="WP_167967656.1">
    <property type="nucleotide sequence ID" value="NZ_BHZG01000028.1"/>
</dbReference>
<dbReference type="AlphaFoldDB" id="A0A7X6CXR0"/>
<dbReference type="InterPro" id="IPR045582">
    <property type="entry name" value="Trehalase-like_N"/>
</dbReference>
<gene>
    <name evidence="4" type="ORF">HCN56_01890</name>
</gene>
<feature type="region of interest" description="Disordered" evidence="1">
    <location>
        <begin position="1"/>
        <end position="37"/>
    </location>
</feature>
<feature type="domain" description="GH15-like" evidence="2">
    <location>
        <begin position="280"/>
        <end position="628"/>
    </location>
</feature>
<sequence>MTPAPPPTSDSDSPASGGHRPGEPRPPRRPADDYPPIGDYAFLSDCHTSALLGPDGTVEWMCAPRFDSPSTFGRMLDRAAGGWELTVAGAGPPERRYVDDSLVLETRWEAPHATVVAHDFLALRPAGHGDDEADITPEHVLVRLVRCVEGTASITLRVEARPDYARATVRWRETDHGLATGHGTDDGSVWLTGAPRPAATGDEQQEAVTRVELTAGAAAVQALGYRGGPARPLDVATAEQLRDATVSAWQSWSDRSTYDGVGAAQVRRSALVLRGLLADETGVLLAAPTTSLPEWIGGARNWDYRYVWHRDASLGVLVLLRLGHSEEAGRYLRFLLGRCLVHHDRLDPMLTVDGTTEIAEAELDHLEGYAASRPVRVGNEAHQQHQIDAYGHIVDAAHAFHQATGSLSDTEVEEVGRLVDVVAKRWREKDHGLWEARDSPRHWTHSKLCSWVALDRGVLLAERAGAGREPAVARWRRERDEVAAELLREGYDEGVGSFVQSYGATHTDASLLHVPLFGFLAGDDPRVLSTLDRVEAELGIGGALLRRYDPEATDDGLDDPEGAFLMSSFDMVSALVLAGRREEAEERFAALCSHVGPLGLLPEQMDRAGTFLGNYPQAFTHLALIEAAMNLDGAEQGEALHTWAARQRGDG</sequence>
<name>A0A7X6CXR0_9ACTN</name>
<comment type="caution">
    <text evidence="4">The sequence shown here is derived from an EMBL/GenBank/DDBJ whole genome shotgun (WGS) entry which is preliminary data.</text>
</comment>
<dbReference type="InterPro" id="IPR011613">
    <property type="entry name" value="GH15-like"/>
</dbReference>
<dbReference type="GO" id="GO:0005993">
    <property type="term" value="P:trehalose catabolic process"/>
    <property type="evidence" value="ECO:0007669"/>
    <property type="project" value="TreeGrafter"/>
</dbReference>
<evidence type="ECO:0000313" key="5">
    <source>
        <dbReference type="Proteomes" id="UP000578686"/>
    </source>
</evidence>
<dbReference type="EMBL" id="JAAVJD010000005">
    <property type="protein sequence ID" value="NJQ04358.1"/>
    <property type="molecule type" value="Genomic_DNA"/>
</dbReference>
<evidence type="ECO:0000313" key="4">
    <source>
        <dbReference type="EMBL" id="NJQ04358.1"/>
    </source>
</evidence>
<dbReference type="Proteomes" id="UP000578686">
    <property type="component" value="Unassembled WGS sequence"/>
</dbReference>
<feature type="domain" description="Trehalase-like N-terminal" evidence="3">
    <location>
        <begin position="33"/>
        <end position="216"/>
    </location>
</feature>
<evidence type="ECO:0000256" key="1">
    <source>
        <dbReference type="SAM" id="MobiDB-lite"/>
    </source>
</evidence>
<dbReference type="SUPFAM" id="SSF48208">
    <property type="entry name" value="Six-hairpin glycosidases"/>
    <property type="match status" value="1"/>
</dbReference>
<keyword evidence="5" id="KW-1185">Reference proteome</keyword>
<proteinExistence type="predicted"/>
<dbReference type="InterPro" id="IPR012341">
    <property type="entry name" value="6hp_glycosidase-like_sf"/>
</dbReference>
<dbReference type="PANTHER" id="PTHR31616:SF10">
    <property type="entry name" value="TREHALASE"/>
    <property type="match status" value="1"/>
</dbReference>
<evidence type="ECO:0000259" key="3">
    <source>
        <dbReference type="Pfam" id="PF19291"/>
    </source>
</evidence>
<dbReference type="Pfam" id="PF00723">
    <property type="entry name" value="Glyco_hydro_15"/>
    <property type="match status" value="1"/>
</dbReference>
<evidence type="ECO:0000259" key="2">
    <source>
        <dbReference type="Pfam" id="PF00723"/>
    </source>
</evidence>
<dbReference type="Pfam" id="PF19291">
    <property type="entry name" value="TREH_N"/>
    <property type="match status" value="1"/>
</dbReference>
<accession>A0A7X6CXR0</accession>
<dbReference type="PANTHER" id="PTHR31616">
    <property type="entry name" value="TREHALASE"/>
    <property type="match status" value="1"/>
</dbReference>
<dbReference type="InterPro" id="IPR008928">
    <property type="entry name" value="6-hairpin_glycosidase_sf"/>
</dbReference>
<dbReference type="Gene3D" id="1.50.10.10">
    <property type="match status" value="1"/>
</dbReference>
<keyword evidence="4" id="KW-0378">Hydrolase</keyword>
<protein>
    <submittedName>
        <fullName evidence="4">Glycoside hydrolase family 15 protein</fullName>
    </submittedName>
</protein>
<feature type="compositionally biased region" description="Basic and acidic residues" evidence="1">
    <location>
        <begin position="20"/>
        <end position="32"/>
    </location>
</feature>
<dbReference type="GO" id="GO:0015927">
    <property type="term" value="F:trehalase activity"/>
    <property type="evidence" value="ECO:0007669"/>
    <property type="project" value="TreeGrafter"/>
</dbReference>
<organism evidence="4 5">
    <name type="scientific">Streptomyces lonarensis</name>
    <dbReference type="NCBI Taxonomy" id="700599"/>
    <lineage>
        <taxon>Bacteria</taxon>
        <taxon>Bacillati</taxon>
        <taxon>Actinomycetota</taxon>
        <taxon>Actinomycetes</taxon>
        <taxon>Kitasatosporales</taxon>
        <taxon>Streptomycetaceae</taxon>
        <taxon>Streptomyces</taxon>
    </lineage>
</organism>